<accession>A0A381XUG4</accession>
<organism evidence="5">
    <name type="scientific">marine metagenome</name>
    <dbReference type="NCBI Taxonomy" id="408172"/>
    <lineage>
        <taxon>unclassified sequences</taxon>
        <taxon>metagenomes</taxon>
        <taxon>ecological metagenomes</taxon>
    </lineage>
</organism>
<sequence>MALTEERVEDANVETTGTSTTMRVRKRNGDLEPVDVNKIVRAVERCASGLPGVDPMRVATRTISGLCDGAT</sequence>
<proteinExistence type="predicted"/>
<dbReference type="Pfam" id="PF03477">
    <property type="entry name" value="ATP-cone"/>
    <property type="match status" value="1"/>
</dbReference>
<feature type="compositionally biased region" description="Basic and acidic residues" evidence="3">
    <location>
        <begin position="1"/>
        <end position="10"/>
    </location>
</feature>
<dbReference type="PROSITE" id="PS51161">
    <property type="entry name" value="ATP_CONE"/>
    <property type="match status" value="1"/>
</dbReference>
<reference evidence="5" key="1">
    <citation type="submission" date="2018-05" db="EMBL/GenBank/DDBJ databases">
        <authorList>
            <person name="Lanie J.A."/>
            <person name="Ng W.-L."/>
            <person name="Kazmierczak K.M."/>
            <person name="Andrzejewski T.M."/>
            <person name="Davidsen T.M."/>
            <person name="Wayne K.J."/>
            <person name="Tettelin H."/>
            <person name="Glass J.I."/>
            <person name="Rusch D."/>
            <person name="Podicherti R."/>
            <person name="Tsui H.-C.T."/>
            <person name="Winkler M.E."/>
        </authorList>
    </citation>
    <scope>NUCLEOTIDE SEQUENCE</scope>
</reference>
<keyword evidence="1" id="KW-0547">Nucleotide-binding</keyword>
<evidence type="ECO:0000256" key="2">
    <source>
        <dbReference type="ARBA" id="ARBA00022840"/>
    </source>
</evidence>
<evidence type="ECO:0000313" key="5">
    <source>
        <dbReference type="EMBL" id="SVA68061.1"/>
    </source>
</evidence>
<protein>
    <recommendedName>
        <fullName evidence="4">ATP-cone domain-containing protein</fullName>
    </recommendedName>
</protein>
<feature type="region of interest" description="Disordered" evidence="3">
    <location>
        <begin position="1"/>
        <end position="29"/>
    </location>
</feature>
<feature type="compositionally biased region" description="Polar residues" evidence="3">
    <location>
        <begin position="13"/>
        <end position="22"/>
    </location>
</feature>
<dbReference type="InterPro" id="IPR005144">
    <property type="entry name" value="ATP-cone_dom"/>
</dbReference>
<name>A0A381XUG4_9ZZZZ</name>
<evidence type="ECO:0000256" key="1">
    <source>
        <dbReference type="ARBA" id="ARBA00022741"/>
    </source>
</evidence>
<evidence type="ECO:0000256" key="3">
    <source>
        <dbReference type="SAM" id="MobiDB-lite"/>
    </source>
</evidence>
<dbReference type="EMBL" id="UINC01016330">
    <property type="protein sequence ID" value="SVA68061.1"/>
    <property type="molecule type" value="Genomic_DNA"/>
</dbReference>
<dbReference type="GO" id="GO:0005524">
    <property type="term" value="F:ATP binding"/>
    <property type="evidence" value="ECO:0007669"/>
    <property type="project" value="UniProtKB-KW"/>
</dbReference>
<feature type="non-terminal residue" evidence="5">
    <location>
        <position position="71"/>
    </location>
</feature>
<gene>
    <name evidence="5" type="ORF">METZ01_LOCUS120915</name>
</gene>
<dbReference type="InterPro" id="IPR008926">
    <property type="entry name" value="RNR_R1-su_N"/>
</dbReference>
<dbReference type="SUPFAM" id="SSF48168">
    <property type="entry name" value="R1 subunit of ribonucleotide reductase, N-terminal domain"/>
    <property type="match status" value="1"/>
</dbReference>
<dbReference type="AlphaFoldDB" id="A0A381XUG4"/>
<evidence type="ECO:0000259" key="4">
    <source>
        <dbReference type="PROSITE" id="PS51161"/>
    </source>
</evidence>
<keyword evidence="2" id="KW-0067">ATP-binding</keyword>
<feature type="domain" description="ATP-cone" evidence="4">
    <location>
        <begin position="22"/>
        <end position="71"/>
    </location>
</feature>